<dbReference type="AlphaFoldDB" id="A0A4Q0Q9H7"/>
<dbReference type="GO" id="GO:0003677">
    <property type="term" value="F:DNA binding"/>
    <property type="evidence" value="ECO:0007669"/>
    <property type="project" value="InterPro"/>
</dbReference>
<dbReference type="PROSITE" id="PS00092">
    <property type="entry name" value="N6_MTASE"/>
    <property type="match status" value="1"/>
</dbReference>
<dbReference type="InterPro" id="IPR029063">
    <property type="entry name" value="SAM-dependent_MTases_sf"/>
</dbReference>
<dbReference type="SUPFAM" id="SSF110849">
    <property type="entry name" value="ParB/Sulfiredoxin"/>
    <property type="match status" value="1"/>
</dbReference>
<evidence type="ECO:0000256" key="3">
    <source>
        <dbReference type="ARBA" id="ARBA00022679"/>
    </source>
</evidence>
<keyword evidence="2 8" id="KW-0489">Methyltransferase</keyword>
<evidence type="ECO:0000256" key="4">
    <source>
        <dbReference type="ARBA" id="ARBA00047942"/>
    </source>
</evidence>
<dbReference type="Gene3D" id="3.90.1530.10">
    <property type="entry name" value="Conserved hypothetical protein from pyrococcus furiosus pfu- 392566-001, ParB domain"/>
    <property type="match status" value="1"/>
</dbReference>
<comment type="similarity">
    <text evidence="1 5">Belongs to the N(4)/N(6)-methyltransferase family.</text>
</comment>
<dbReference type="InterPro" id="IPR050336">
    <property type="entry name" value="Chromosome_partition/occlusion"/>
</dbReference>
<comment type="caution">
    <text evidence="8">The sequence shown here is derived from an EMBL/GenBank/DDBJ whole genome shotgun (WGS) entry which is preliminary data.</text>
</comment>
<dbReference type="SMART" id="SM00470">
    <property type="entry name" value="ParB"/>
    <property type="match status" value="1"/>
</dbReference>
<evidence type="ECO:0000256" key="6">
    <source>
        <dbReference type="SAM" id="MobiDB-lite"/>
    </source>
</evidence>
<dbReference type="InterPro" id="IPR003115">
    <property type="entry name" value="ParB_N"/>
</dbReference>
<dbReference type="GO" id="GO:0005694">
    <property type="term" value="C:chromosome"/>
    <property type="evidence" value="ECO:0007669"/>
    <property type="project" value="TreeGrafter"/>
</dbReference>
<dbReference type="Proteomes" id="UP000290174">
    <property type="component" value="Unassembled WGS sequence"/>
</dbReference>
<dbReference type="PRINTS" id="PR00508">
    <property type="entry name" value="S21N4MTFRASE"/>
</dbReference>
<dbReference type="PIRSF" id="PIRSF036758">
    <property type="entry name" value="Aden_M_ParB"/>
    <property type="match status" value="1"/>
</dbReference>
<evidence type="ECO:0000313" key="8">
    <source>
        <dbReference type="EMBL" id="RXG85153.1"/>
    </source>
</evidence>
<dbReference type="InterPro" id="IPR002052">
    <property type="entry name" value="DNA_methylase_N6_adenine_CS"/>
</dbReference>
<dbReference type="Pfam" id="PF02195">
    <property type="entry name" value="ParB_N"/>
    <property type="match status" value="1"/>
</dbReference>
<dbReference type="GO" id="GO:0032259">
    <property type="term" value="P:methylation"/>
    <property type="evidence" value="ECO:0007669"/>
    <property type="project" value="UniProtKB-KW"/>
</dbReference>
<dbReference type="InterPro" id="IPR002941">
    <property type="entry name" value="DNA_methylase_N4/N6"/>
</dbReference>
<evidence type="ECO:0000256" key="5">
    <source>
        <dbReference type="RuleBase" id="RU362026"/>
    </source>
</evidence>
<name>A0A4Q0Q9H7_9BRAD</name>
<dbReference type="GO" id="GO:0009007">
    <property type="term" value="F:site-specific DNA-methyltransferase (adenine-specific) activity"/>
    <property type="evidence" value="ECO:0007669"/>
    <property type="project" value="UniProtKB-EC"/>
</dbReference>
<evidence type="ECO:0000256" key="1">
    <source>
        <dbReference type="ARBA" id="ARBA00006594"/>
    </source>
</evidence>
<evidence type="ECO:0000313" key="9">
    <source>
        <dbReference type="Proteomes" id="UP000290174"/>
    </source>
</evidence>
<dbReference type="SUPFAM" id="SSF53335">
    <property type="entry name" value="S-adenosyl-L-methionine-dependent methyltransferases"/>
    <property type="match status" value="1"/>
</dbReference>
<reference evidence="8 9" key="1">
    <citation type="submission" date="2018-11" db="EMBL/GenBank/DDBJ databases">
        <title>Bradyrhizobium sp. nov., isolated from effective nodules of peanut in China.</title>
        <authorList>
            <person name="Li Y."/>
        </authorList>
    </citation>
    <scope>NUCLEOTIDE SEQUENCE [LARGE SCALE GENOMIC DNA]</scope>
    <source>
        <strain evidence="8 9">CCBAU 51770</strain>
    </source>
</reference>
<sequence length="481" mass="52913">MTFGRTKAAPKPPNEHTALSHSQCPVKARLQVLKASSRLPAVDQPEVRLLPLQSLKQAKNNARTHSKKQVNQVANSILQFGWTYPILVDEELLIICGHARREAAQQLGLKEVPVLMMRGLSDAEKRALALADNKIPANAGWDRKLLAEELGELASLLPECKLSLDITGFAPAEIDGLMTDFGDLDRDSADAPCIVTEQPISRRGDLWQLGPHRVLCANACDSADWSALMGPNRASMLIADPPYNVQISTTLGRGKIKHREFAVGSGEMSPAEFTDFHTKWMRLAAQHAADGAIQYIFTDWRHIGEMHVAGHTVFGPLQNLVVWNKTNAGQGSFYRSQHELIFVYKNGDAPHLNNVELGRHGRNRSNVWTYAGVNTFRQGRLADLTLHPTVKPVALVADAIKDCTRRGDVVLDPFLGSGTSLLAAERVGRKAYGMEIDPLYVDTAIRRWQDVTRRDAILAATGQTFDEVTAERSAASPESST</sequence>
<gene>
    <name evidence="8" type="ORF">EAS61_36830</name>
</gene>
<dbReference type="PANTHER" id="PTHR33375">
    <property type="entry name" value="CHROMOSOME-PARTITIONING PROTEIN PARB-RELATED"/>
    <property type="match status" value="1"/>
</dbReference>
<dbReference type="EC" id="2.1.1.-" evidence="5"/>
<dbReference type="EMBL" id="RKMK01000061">
    <property type="protein sequence ID" value="RXG85153.1"/>
    <property type="molecule type" value="Genomic_DNA"/>
</dbReference>
<dbReference type="PANTHER" id="PTHR33375:SF1">
    <property type="entry name" value="CHROMOSOME-PARTITIONING PROTEIN PARB-RELATED"/>
    <property type="match status" value="1"/>
</dbReference>
<organism evidence="8 9">
    <name type="scientific">Bradyrhizobium zhanjiangense</name>
    <dbReference type="NCBI Taxonomy" id="1325107"/>
    <lineage>
        <taxon>Bacteria</taxon>
        <taxon>Pseudomonadati</taxon>
        <taxon>Pseudomonadota</taxon>
        <taxon>Alphaproteobacteria</taxon>
        <taxon>Hyphomicrobiales</taxon>
        <taxon>Nitrobacteraceae</taxon>
        <taxon>Bradyrhizobium</taxon>
    </lineage>
</organism>
<dbReference type="Pfam" id="PF01555">
    <property type="entry name" value="N6_N4_Mtase"/>
    <property type="match status" value="1"/>
</dbReference>
<dbReference type="RefSeq" id="WP_128957110.1">
    <property type="nucleotide sequence ID" value="NZ_RKMK01000061.1"/>
</dbReference>
<dbReference type="InterPro" id="IPR015840">
    <property type="entry name" value="DNA_MeTrfase_ParB"/>
</dbReference>
<keyword evidence="3" id="KW-0808">Transferase</keyword>
<proteinExistence type="inferred from homology"/>
<evidence type="ECO:0000259" key="7">
    <source>
        <dbReference type="SMART" id="SM00470"/>
    </source>
</evidence>
<comment type="catalytic activity">
    <reaction evidence="4">
        <text>a 2'-deoxyadenosine in DNA + S-adenosyl-L-methionine = an N(6)-methyl-2'-deoxyadenosine in DNA + S-adenosyl-L-homocysteine + H(+)</text>
        <dbReference type="Rhea" id="RHEA:15197"/>
        <dbReference type="Rhea" id="RHEA-COMP:12418"/>
        <dbReference type="Rhea" id="RHEA-COMP:12419"/>
        <dbReference type="ChEBI" id="CHEBI:15378"/>
        <dbReference type="ChEBI" id="CHEBI:57856"/>
        <dbReference type="ChEBI" id="CHEBI:59789"/>
        <dbReference type="ChEBI" id="CHEBI:90615"/>
        <dbReference type="ChEBI" id="CHEBI:90616"/>
        <dbReference type="EC" id="2.1.1.72"/>
    </reaction>
</comment>
<evidence type="ECO:0000256" key="2">
    <source>
        <dbReference type="ARBA" id="ARBA00022603"/>
    </source>
</evidence>
<accession>A0A4Q0Q9H7</accession>
<dbReference type="InterPro" id="IPR036086">
    <property type="entry name" value="ParB/Sulfiredoxin_sf"/>
</dbReference>
<feature type="domain" description="ParB-like N-terminal" evidence="7">
    <location>
        <begin position="48"/>
        <end position="134"/>
    </location>
</feature>
<dbReference type="GO" id="GO:0008170">
    <property type="term" value="F:N-methyltransferase activity"/>
    <property type="evidence" value="ECO:0007669"/>
    <property type="project" value="InterPro"/>
</dbReference>
<feature type="region of interest" description="Disordered" evidence="6">
    <location>
        <begin position="1"/>
        <end position="22"/>
    </location>
</feature>
<dbReference type="InterPro" id="IPR001091">
    <property type="entry name" value="RM_Methyltransferase"/>
</dbReference>
<dbReference type="Gene3D" id="3.40.50.150">
    <property type="entry name" value="Vaccinia Virus protein VP39"/>
    <property type="match status" value="1"/>
</dbReference>
<dbReference type="GO" id="GO:0007059">
    <property type="term" value="P:chromosome segregation"/>
    <property type="evidence" value="ECO:0007669"/>
    <property type="project" value="TreeGrafter"/>
</dbReference>
<dbReference type="GO" id="GO:0045881">
    <property type="term" value="P:positive regulation of sporulation resulting in formation of a cellular spore"/>
    <property type="evidence" value="ECO:0007669"/>
    <property type="project" value="TreeGrafter"/>
</dbReference>
<protein>
    <recommendedName>
        <fullName evidence="5">Methyltransferase</fullName>
        <ecNumber evidence="5">2.1.1.-</ecNumber>
    </recommendedName>
</protein>
<dbReference type="CDD" id="cd16403">
    <property type="entry name" value="ParB_N_like_MT"/>
    <property type="match status" value="1"/>
</dbReference>